<dbReference type="CAZy" id="GT4">
    <property type="family name" value="Glycosyltransferase Family 4"/>
</dbReference>
<dbReference type="SUPFAM" id="SSF53756">
    <property type="entry name" value="UDP-Glycosyltransferase/glycogen phosphorylase"/>
    <property type="match status" value="1"/>
</dbReference>
<dbReference type="Proteomes" id="UP000002430">
    <property type="component" value="Plasmid 3"/>
</dbReference>
<evidence type="ECO:0000313" key="2">
    <source>
        <dbReference type="Proteomes" id="UP000002430"/>
    </source>
</evidence>
<dbReference type="HOGENOM" id="CLU_741449_0_0_7"/>
<dbReference type="Pfam" id="PF13692">
    <property type="entry name" value="Glyco_trans_1_4"/>
    <property type="match status" value="1"/>
</dbReference>
<proteinExistence type="predicted"/>
<reference evidence="1 2" key="1">
    <citation type="submission" date="2005-11" db="EMBL/GenBank/DDBJ databases">
        <title>The complete genome sequence of Lawsonia intracellularis: the causative agent of proliferative enteropathy.</title>
        <authorList>
            <person name="Kaur K."/>
            <person name="Zhang Q."/>
            <person name="Beckler D."/>
            <person name="Munir S."/>
            <person name="Li L."/>
            <person name="Kinsley K."/>
            <person name="Herron L."/>
            <person name="Peterson A."/>
            <person name="May B."/>
            <person name="Singh S."/>
            <person name="Gebhart C."/>
            <person name="Kapur V."/>
        </authorList>
    </citation>
    <scope>NUCLEOTIDE SEQUENCE [LARGE SCALE GENOMIC DNA]</scope>
    <source>
        <strain evidence="1 2">PHE/MN1-00</strain>
        <plasmid evidence="2">pLaw3</plasmid>
    </source>
</reference>
<dbReference type="AlphaFoldDB" id="Q1MNU3"/>
<geneLocation type="plasmid" evidence="2">
    <name>pLaw3</name>
</geneLocation>
<dbReference type="PANTHER" id="PTHR12526">
    <property type="entry name" value="GLYCOSYLTRANSFERASE"/>
    <property type="match status" value="1"/>
</dbReference>
<gene>
    <name evidence="1" type="ordered locus">LIC038</name>
</gene>
<dbReference type="EMBL" id="AM180255">
    <property type="protein sequence ID" value="CAJ53990.1"/>
    <property type="molecule type" value="Genomic_DNA"/>
</dbReference>
<evidence type="ECO:0000313" key="1">
    <source>
        <dbReference type="EMBL" id="CAJ53990.1"/>
    </source>
</evidence>
<keyword evidence="1" id="KW-0614">Plasmid</keyword>
<sequence>MVYKDQHMHLLFVTHDIDSGGAARSLSILVQQLVKRHKISIITFISPEPEKPTALLYQQLGVSLYLFPWGWLPVSFIGCEPNIEHHQELCSRQRKYLPEVKHIGETADVICFNSYAPTSLAPYFPGKRKVLIAREIIDTSDYHNYKKCTSMLKQYINFAIAIGPQESSQLQSMGIPHSIVYNSSSHIPYFEPFSSFPPTRFGMFAQFIPTKGLDILLLAYADQAVILKERNVHLHLFGINLNMPSKSTQAISDFIQSYKLTDFIHLEGWVNNVEQHMAAMHCMIRPDRTGSPWGRDIIEAMSIGRPTIASGEEDVFVKNGRTGYLFPPKNVKILGKILALLSEEPTVLEIMGKNAFEFAKDHFNPEINSTHIEHILLEEI</sequence>
<name>Q1MNU3_LAWIP</name>
<dbReference type="KEGG" id="lip:LIC038"/>
<keyword evidence="2" id="KW-1185">Reference proteome</keyword>
<protein>
    <submittedName>
        <fullName evidence="1">Glycosyltransferase</fullName>
    </submittedName>
</protein>
<organism evidence="1 2">
    <name type="scientific">Lawsonia intracellularis (strain PHE/MN1-00)</name>
    <dbReference type="NCBI Taxonomy" id="363253"/>
    <lineage>
        <taxon>Bacteria</taxon>
        <taxon>Pseudomonadati</taxon>
        <taxon>Thermodesulfobacteriota</taxon>
        <taxon>Desulfovibrionia</taxon>
        <taxon>Desulfovibrionales</taxon>
        <taxon>Desulfovibrionaceae</taxon>
        <taxon>Lawsonia</taxon>
    </lineage>
</organism>
<dbReference type="Gene3D" id="3.40.50.2000">
    <property type="entry name" value="Glycogen Phosphorylase B"/>
    <property type="match status" value="1"/>
</dbReference>
<accession>Q1MNU3</accession>